<feature type="transmembrane region" description="Helical" evidence="1">
    <location>
        <begin position="54"/>
        <end position="81"/>
    </location>
</feature>
<name>A0AAD7B410_9AGAR</name>
<protein>
    <submittedName>
        <fullName evidence="2">Uncharacterized protein</fullName>
    </submittedName>
</protein>
<evidence type="ECO:0000313" key="2">
    <source>
        <dbReference type="EMBL" id="KAJ7609430.1"/>
    </source>
</evidence>
<keyword evidence="1" id="KW-0472">Membrane</keyword>
<reference evidence="2" key="1">
    <citation type="submission" date="2023-03" db="EMBL/GenBank/DDBJ databases">
        <title>Massive genome expansion in bonnet fungi (Mycena s.s.) driven by repeated elements and novel gene families across ecological guilds.</title>
        <authorList>
            <consortium name="Lawrence Berkeley National Laboratory"/>
            <person name="Harder C.B."/>
            <person name="Miyauchi S."/>
            <person name="Viragh M."/>
            <person name="Kuo A."/>
            <person name="Thoen E."/>
            <person name="Andreopoulos B."/>
            <person name="Lu D."/>
            <person name="Skrede I."/>
            <person name="Drula E."/>
            <person name="Henrissat B."/>
            <person name="Morin E."/>
            <person name="Kohler A."/>
            <person name="Barry K."/>
            <person name="LaButti K."/>
            <person name="Morin E."/>
            <person name="Salamov A."/>
            <person name="Lipzen A."/>
            <person name="Mereny Z."/>
            <person name="Hegedus B."/>
            <person name="Baldrian P."/>
            <person name="Stursova M."/>
            <person name="Weitz H."/>
            <person name="Taylor A."/>
            <person name="Grigoriev I.V."/>
            <person name="Nagy L.G."/>
            <person name="Martin F."/>
            <person name="Kauserud H."/>
        </authorList>
    </citation>
    <scope>NUCLEOTIDE SEQUENCE</scope>
    <source>
        <strain evidence="2">9284</strain>
    </source>
</reference>
<gene>
    <name evidence="2" type="ORF">FB45DRAFT_944427</name>
</gene>
<comment type="caution">
    <text evidence="2">The sequence shown here is derived from an EMBL/GenBank/DDBJ whole genome shotgun (WGS) entry which is preliminary data.</text>
</comment>
<sequence length="102" mass="10555">MTNSESDRRRVLYIYLYLSLPLVFGIAGEISSGIPATRSLGPVLLWVADQPYTGVASASLLMFVFTCIYVGVCGVSGIGVAGHGEATSAASPTPDSSEASPL</sequence>
<dbReference type="Proteomes" id="UP001221142">
    <property type="component" value="Unassembled WGS sequence"/>
</dbReference>
<evidence type="ECO:0000256" key="1">
    <source>
        <dbReference type="SAM" id="Phobius"/>
    </source>
</evidence>
<keyword evidence="3" id="KW-1185">Reference proteome</keyword>
<evidence type="ECO:0000313" key="3">
    <source>
        <dbReference type="Proteomes" id="UP001221142"/>
    </source>
</evidence>
<feature type="transmembrane region" description="Helical" evidence="1">
    <location>
        <begin position="12"/>
        <end position="34"/>
    </location>
</feature>
<keyword evidence="1" id="KW-0812">Transmembrane</keyword>
<proteinExistence type="predicted"/>
<organism evidence="2 3">
    <name type="scientific">Roridomyces roridus</name>
    <dbReference type="NCBI Taxonomy" id="1738132"/>
    <lineage>
        <taxon>Eukaryota</taxon>
        <taxon>Fungi</taxon>
        <taxon>Dikarya</taxon>
        <taxon>Basidiomycota</taxon>
        <taxon>Agaricomycotina</taxon>
        <taxon>Agaricomycetes</taxon>
        <taxon>Agaricomycetidae</taxon>
        <taxon>Agaricales</taxon>
        <taxon>Marasmiineae</taxon>
        <taxon>Mycenaceae</taxon>
        <taxon>Roridomyces</taxon>
    </lineage>
</organism>
<keyword evidence="1" id="KW-1133">Transmembrane helix</keyword>
<dbReference type="EMBL" id="JARKIF010000040">
    <property type="protein sequence ID" value="KAJ7609430.1"/>
    <property type="molecule type" value="Genomic_DNA"/>
</dbReference>
<dbReference type="AlphaFoldDB" id="A0AAD7B410"/>
<accession>A0AAD7B410</accession>